<dbReference type="CDD" id="cd06529">
    <property type="entry name" value="S24_LexA-like"/>
    <property type="match status" value="1"/>
</dbReference>
<evidence type="ECO:0000256" key="7">
    <source>
        <dbReference type="ARBA" id="ARBA00023015"/>
    </source>
</evidence>
<dbReference type="Pfam" id="PF00717">
    <property type="entry name" value="Peptidase_S24"/>
    <property type="match status" value="1"/>
</dbReference>
<dbReference type="Gene3D" id="2.10.109.10">
    <property type="entry name" value="Umud Fragment, subunit A"/>
    <property type="match status" value="1"/>
</dbReference>
<comment type="caution">
    <text evidence="16">The sequence shown here is derived from an EMBL/GenBank/DDBJ whole genome shotgun (WGS) entry which is preliminary data.</text>
</comment>
<evidence type="ECO:0000259" key="14">
    <source>
        <dbReference type="Pfam" id="PF00717"/>
    </source>
</evidence>
<dbReference type="GO" id="GO:0006260">
    <property type="term" value="P:DNA replication"/>
    <property type="evidence" value="ECO:0007669"/>
    <property type="project" value="UniProtKB-UniRule"/>
</dbReference>
<comment type="catalytic activity">
    <reaction evidence="12">
        <text>Hydrolysis of Ala-|-Gly bond in repressor LexA.</text>
        <dbReference type="EC" id="3.4.21.88"/>
    </reaction>
</comment>
<dbReference type="InterPro" id="IPR036286">
    <property type="entry name" value="LexA/Signal_pep-like_sf"/>
</dbReference>
<dbReference type="InterPro" id="IPR036390">
    <property type="entry name" value="WH_DNA-bd_sf"/>
</dbReference>
<reference evidence="17" key="1">
    <citation type="journal article" date="2017" name="Proc. Natl. Acad. Sci. U.S.A.">
        <title>Simulation of Deepwater Horizon oil plume reveals substrate specialization within a complex community of hydrocarbon-degraders.</title>
        <authorList>
            <person name="Hu P."/>
            <person name="Dubinsky E.A."/>
            <person name="Probst A.J."/>
            <person name="Wang J."/>
            <person name="Sieber C.M.K."/>
            <person name="Tom L.M."/>
            <person name="Gardinali P."/>
            <person name="Banfield J.F."/>
            <person name="Atlas R.M."/>
            <person name="Andersen G.L."/>
        </authorList>
    </citation>
    <scope>NUCLEOTIDE SEQUENCE [LARGE SCALE GENOMIC DNA]</scope>
</reference>
<dbReference type="InterPro" id="IPR006200">
    <property type="entry name" value="LexA"/>
</dbReference>
<evidence type="ECO:0000256" key="10">
    <source>
        <dbReference type="ARBA" id="ARBA00023204"/>
    </source>
</evidence>
<evidence type="ECO:0000256" key="6">
    <source>
        <dbReference type="ARBA" id="ARBA00022813"/>
    </source>
</evidence>
<dbReference type="Pfam" id="PF01726">
    <property type="entry name" value="LexA_DNA_bind"/>
    <property type="match status" value="1"/>
</dbReference>
<keyword evidence="4 12" id="KW-0227">DNA damage</keyword>
<evidence type="ECO:0000256" key="2">
    <source>
        <dbReference type="ARBA" id="ARBA00022491"/>
    </source>
</evidence>
<proteinExistence type="inferred from homology"/>
<organism evidence="16 17">
    <name type="scientific">Halobacteriovorax marinus</name>
    <dbReference type="NCBI Taxonomy" id="97084"/>
    <lineage>
        <taxon>Bacteria</taxon>
        <taxon>Pseudomonadati</taxon>
        <taxon>Bdellovibrionota</taxon>
        <taxon>Bacteriovoracia</taxon>
        <taxon>Bacteriovoracales</taxon>
        <taxon>Halobacteriovoraceae</taxon>
        <taxon>Halobacteriovorax</taxon>
    </lineage>
</organism>
<comment type="subunit">
    <text evidence="12">Homodimer.</text>
</comment>
<gene>
    <name evidence="12" type="primary">lexA</name>
    <name evidence="16" type="ORF">A9Q84_18330</name>
</gene>
<keyword evidence="5 12" id="KW-0378">Hydrolase</keyword>
<dbReference type="PANTHER" id="PTHR33516:SF2">
    <property type="entry name" value="LEXA REPRESSOR-RELATED"/>
    <property type="match status" value="1"/>
</dbReference>
<evidence type="ECO:0000256" key="5">
    <source>
        <dbReference type="ARBA" id="ARBA00022801"/>
    </source>
</evidence>
<keyword evidence="10 12" id="KW-0234">DNA repair</keyword>
<dbReference type="NCBIfam" id="TIGR00498">
    <property type="entry name" value="lexA"/>
    <property type="match status" value="1"/>
</dbReference>
<keyword evidence="2 12" id="KW-0678">Repressor</keyword>
<keyword evidence="11 12" id="KW-0742">SOS response</keyword>
<dbReference type="Gene3D" id="1.10.10.10">
    <property type="entry name" value="Winged helix-like DNA-binding domain superfamily/Winged helix DNA-binding domain"/>
    <property type="match status" value="1"/>
</dbReference>
<dbReference type="SUPFAM" id="SSF46785">
    <property type="entry name" value="Winged helix' DNA-binding domain"/>
    <property type="match status" value="1"/>
</dbReference>
<dbReference type="GO" id="GO:0004252">
    <property type="term" value="F:serine-type endopeptidase activity"/>
    <property type="evidence" value="ECO:0007669"/>
    <property type="project" value="UniProtKB-UniRule"/>
</dbReference>
<dbReference type="HAMAP" id="MF_00015">
    <property type="entry name" value="LexA"/>
    <property type="match status" value="1"/>
</dbReference>
<comment type="similarity">
    <text evidence="1 12 13">Belongs to the peptidase S24 family.</text>
</comment>
<evidence type="ECO:0000256" key="12">
    <source>
        <dbReference type="HAMAP-Rule" id="MF_00015"/>
    </source>
</evidence>
<evidence type="ECO:0000256" key="9">
    <source>
        <dbReference type="ARBA" id="ARBA00023163"/>
    </source>
</evidence>
<feature type="site" description="Cleavage; by autolysis" evidence="12">
    <location>
        <begin position="90"/>
        <end position="91"/>
    </location>
</feature>
<evidence type="ECO:0000313" key="17">
    <source>
        <dbReference type="Proteomes" id="UP000196531"/>
    </source>
</evidence>
<feature type="DNA-binding region" description="H-T-H motif" evidence="12">
    <location>
        <begin position="27"/>
        <end position="47"/>
    </location>
</feature>
<dbReference type="InterPro" id="IPR015927">
    <property type="entry name" value="Peptidase_S24_S26A/B/C"/>
</dbReference>
<dbReference type="PANTHER" id="PTHR33516">
    <property type="entry name" value="LEXA REPRESSOR"/>
    <property type="match status" value="1"/>
</dbReference>
<keyword evidence="6 12" id="KW-0068">Autocatalytic cleavage</keyword>
<dbReference type="GO" id="GO:0006281">
    <property type="term" value="P:DNA repair"/>
    <property type="evidence" value="ECO:0007669"/>
    <property type="project" value="UniProtKB-UniRule"/>
</dbReference>
<evidence type="ECO:0000256" key="11">
    <source>
        <dbReference type="ARBA" id="ARBA00023236"/>
    </source>
</evidence>
<evidence type="ECO:0000256" key="1">
    <source>
        <dbReference type="ARBA" id="ARBA00007484"/>
    </source>
</evidence>
<dbReference type="EMBL" id="MAAO01000012">
    <property type="protein sequence ID" value="OUR94071.1"/>
    <property type="molecule type" value="Genomic_DNA"/>
</dbReference>
<dbReference type="GO" id="GO:0003677">
    <property type="term" value="F:DNA binding"/>
    <property type="evidence" value="ECO:0007669"/>
    <property type="project" value="UniProtKB-UniRule"/>
</dbReference>
<dbReference type="InterPro" id="IPR006199">
    <property type="entry name" value="LexA_DNA-bd_dom"/>
</dbReference>
<dbReference type="InterPro" id="IPR050077">
    <property type="entry name" value="LexA_repressor"/>
</dbReference>
<dbReference type="AlphaFoldDB" id="A0A1Y5F317"/>
<feature type="active site" description="For autocatalytic cleavage activity" evidence="12">
    <location>
        <position position="163"/>
    </location>
</feature>
<sequence length="207" mass="23126">MSITKKQKEVLDFITQYWEKHEVAPTQKEIKEAFGLKSFGSVQRYLKYLKDAGHIDSDWNARRGLKPKEEFRASAPENSIDIPLFGDVAAGIPIEAIENPDNTISVPLHMIKENSKYYALNVKGDSMIEDGILEGDIVICKHQTTANRGQTIIALVDGEATVKRYQPRKSHIELIPANSSMSPIIVDPEVSQFSIAGILVGLLRSYE</sequence>
<dbReference type="Proteomes" id="UP000196531">
    <property type="component" value="Unassembled WGS sequence"/>
</dbReference>
<evidence type="ECO:0000259" key="15">
    <source>
        <dbReference type="Pfam" id="PF01726"/>
    </source>
</evidence>
<name>A0A1Y5F317_9BACT</name>
<evidence type="ECO:0000256" key="8">
    <source>
        <dbReference type="ARBA" id="ARBA00023125"/>
    </source>
</evidence>
<feature type="domain" description="LexA repressor DNA-binding" evidence="15">
    <location>
        <begin position="3"/>
        <end position="64"/>
    </location>
</feature>
<feature type="domain" description="Peptidase S24/S26A/S26B/S26C" evidence="14">
    <location>
        <begin position="83"/>
        <end position="200"/>
    </location>
</feature>
<dbReference type="InterPro" id="IPR036388">
    <property type="entry name" value="WH-like_DNA-bd_sf"/>
</dbReference>
<evidence type="ECO:0000313" key="16">
    <source>
        <dbReference type="EMBL" id="OUR94071.1"/>
    </source>
</evidence>
<dbReference type="PRINTS" id="PR00726">
    <property type="entry name" value="LEXASERPTASE"/>
</dbReference>
<dbReference type="GO" id="GO:0045892">
    <property type="term" value="P:negative regulation of DNA-templated transcription"/>
    <property type="evidence" value="ECO:0007669"/>
    <property type="project" value="UniProtKB-UniRule"/>
</dbReference>
<keyword evidence="3 12" id="KW-0235">DNA replication</keyword>
<dbReference type="InterPro" id="IPR039418">
    <property type="entry name" value="LexA-like"/>
</dbReference>
<dbReference type="GO" id="GO:0009432">
    <property type="term" value="P:SOS response"/>
    <property type="evidence" value="ECO:0007669"/>
    <property type="project" value="UniProtKB-UniRule"/>
</dbReference>
<dbReference type="GO" id="GO:0006508">
    <property type="term" value="P:proteolysis"/>
    <property type="evidence" value="ECO:0007669"/>
    <property type="project" value="InterPro"/>
</dbReference>
<evidence type="ECO:0000256" key="4">
    <source>
        <dbReference type="ARBA" id="ARBA00022763"/>
    </source>
</evidence>
<dbReference type="FunFam" id="2.10.109.10:FF:000001">
    <property type="entry name" value="LexA repressor"/>
    <property type="match status" value="1"/>
</dbReference>
<feature type="active site" description="For autocatalytic cleavage activity" evidence="12">
    <location>
        <position position="126"/>
    </location>
</feature>
<keyword evidence="7 12" id="KW-0805">Transcription regulation</keyword>
<dbReference type="SUPFAM" id="SSF51306">
    <property type="entry name" value="LexA/Signal peptidase"/>
    <property type="match status" value="1"/>
</dbReference>
<dbReference type="EC" id="3.4.21.88" evidence="12"/>
<dbReference type="InterPro" id="IPR006197">
    <property type="entry name" value="Peptidase_S24_LexA"/>
</dbReference>
<protein>
    <recommendedName>
        <fullName evidence="12">LexA repressor</fullName>
        <ecNumber evidence="12">3.4.21.88</ecNumber>
    </recommendedName>
</protein>
<evidence type="ECO:0000256" key="3">
    <source>
        <dbReference type="ARBA" id="ARBA00022705"/>
    </source>
</evidence>
<comment type="function">
    <text evidence="12">Represses a number of genes involved in the response to DNA damage (SOS response), including recA and lexA. In the presence of single-stranded DNA, RecA interacts with LexA causing an autocatalytic cleavage which disrupts the DNA-binding part of LexA, leading to derepression of the SOS regulon and eventually DNA repair.</text>
</comment>
<keyword evidence="9 12" id="KW-0804">Transcription</keyword>
<evidence type="ECO:0000256" key="13">
    <source>
        <dbReference type="RuleBase" id="RU003991"/>
    </source>
</evidence>
<keyword evidence="8 12" id="KW-0238">DNA-binding</keyword>
<accession>A0A1Y5F317</accession>